<dbReference type="AlphaFoldDB" id="A0A2U8E796"/>
<protein>
    <recommendedName>
        <fullName evidence="3">LysM domain-containing protein</fullName>
    </recommendedName>
</protein>
<keyword evidence="5" id="KW-1185">Reference proteome</keyword>
<feature type="domain" description="LysM" evidence="3">
    <location>
        <begin position="143"/>
        <end position="187"/>
    </location>
</feature>
<evidence type="ECO:0000313" key="4">
    <source>
        <dbReference type="EMBL" id="AWI10700.1"/>
    </source>
</evidence>
<dbReference type="InterPro" id="IPR018392">
    <property type="entry name" value="LysM"/>
</dbReference>
<sequence length="204" mass="21897">MLASIIFAVNFAPAQSLNVEVANMRQELIRLREQVGELQLEVESLRREVSETRASAAAGKQSYATVNQLHDAIAEINRLIKDSGVATKADTLRTVSTQMDKLVKQTNDALNTMAKNINSGRRTGNNAPATVPTFSDNYPKDGISYTVQPGDNLSVIARKTGAKTSDIINANRIADPTKLMPGQKLFIPGAKEPAPASPVAPAVN</sequence>
<evidence type="ECO:0000256" key="2">
    <source>
        <dbReference type="SAM" id="MobiDB-lite"/>
    </source>
</evidence>
<dbReference type="SMART" id="SM00257">
    <property type="entry name" value="LysM"/>
    <property type="match status" value="1"/>
</dbReference>
<dbReference type="Proteomes" id="UP000244896">
    <property type="component" value="Chromosome"/>
</dbReference>
<feature type="region of interest" description="Disordered" evidence="2">
    <location>
        <begin position="116"/>
        <end position="135"/>
    </location>
</feature>
<accession>A0A2U8E796</accession>
<gene>
    <name evidence="4" type="ORF">CKA38_13660</name>
</gene>
<organism evidence="4 5">
    <name type="scientific">Ereboglobus luteus</name>
    <dbReference type="NCBI Taxonomy" id="1796921"/>
    <lineage>
        <taxon>Bacteria</taxon>
        <taxon>Pseudomonadati</taxon>
        <taxon>Verrucomicrobiota</taxon>
        <taxon>Opitutia</taxon>
        <taxon>Opitutales</taxon>
        <taxon>Opitutaceae</taxon>
        <taxon>Ereboglobus</taxon>
    </lineage>
</organism>
<evidence type="ECO:0000256" key="1">
    <source>
        <dbReference type="SAM" id="Coils"/>
    </source>
</evidence>
<dbReference type="Gene3D" id="3.10.350.10">
    <property type="entry name" value="LysM domain"/>
    <property type="match status" value="1"/>
</dbReference>
<proteinExistence type="predicted"/>
<dbReference type="InterPro" id="IPR036779">
    <property type="entry name" value="LysM_dom_sf"/>
</dbReference>
<dbReference type="SUPFAM" id="SSF54106">
    <property type="entry name" value="LysM domain"/>
    <property type="match status" value="1"/>
</dbReference>
<dbReference type="CDD" id="cd00118">
    <property type="entry name" value="LysM"/>
    <property type="match status" value="1"/>
</dbReference>
<name>A0A2U8E796_9BACT</name>
<feature type="coiled-coil region" evidence="1">
    <location>
        <begin position="14"/>
        <end position="55"/>
    </location>
</feature>
<dbReference type="EMBL" id="CP023004">
    <property type="protein sequence ID" value="AWI10700.1"/>
    <property type="molecule type" value="Genomic_DNA"/>
</dbReference>
<dbReference type="KEGG" id="elut:CKA38_13660"/>
<dbReference type="OrthoDB" id="194367at2"/>
<evidence type="ECO:0000313" key="5">
    <source>
        <dbReference type="Proteomes" id="UP000244896"/>
    </source>
</evidence>
<dbReference type="Pfam" id="PF01476">
    <property type="entry name" value="LysM"/>
    <property type="match status" value="1"/>
</dbReference>
<keyword evidence="1" id="KW-0175">Coiled coil</keyword>
<evidence type="ECO:0000259" key="3">
    <source>
        <dbReference type="PROSITE" id="PS51782"/>
    </source>
</evidence>
<reference evidence="4 5" key="1">
    <citation type="journal article" date="2018" name="Syst. Appl. Microbiol.">
        <title>Ereboglobus luteus gen. nov. sp. nov. from cockroach guts, and new insights into the oxygen relationship of the genera Opitutus and Didymococcus (Verrucomicrobia: Opitutaceae).</title>
        <authorList>
            <person name="Tegtmeier D."/>
            <person name="Belitz A."/>
            <person name="Radek R."/>
            <person name="Heimerl T."/>
            <person name="Brune A."/>
        </authorList>
    </citation>
    <scope>NUCLEOTIDE SEQUENCE [LARGE SCALE GENOMIC DNA]</scope>
    <source>
        <strain evidence="4 5">Ho45</strain>
    </source>
</reference>
<dbReference type="PROSITE" id="PS51782">
    <property type="entry name" value="LYSM"/>
    <property type="match status" value="1"/>
</dbReference>